<evidence type="ECO:0000313" key="2">
    <source>
        <dbReference type="Proteomes" id="UP000308197"/>
    </source>
</evidence>
<protein>
    <recommendedName>
        <fullName evidence="3">Non-specific serine/threonine protein kinase</fullName>
    </recommendedName>
</protein>
<evidence type="ECO:0008006" key="3">
    <source>
        <dbReference type="Google" id="ProtNLM"/>
    </source>
</evidence>
<keyword evidence="2" id="KW-1185">Reference proteome</keyword>
<evidence type="ECO:0000313" key="1">
    <source>
        <dbReference type="EMBL" id="TFK77664.1"/>
    </source>
</evidence>
<sequence length="80" mass="8943">NKMVHGDIRLGNVVIAKPTGADDDDDVGKRVRIVDFDWAGEEGTVRYPLHLSKDVRWPAGVADHALIRAQHDDEMVRRLG</sequence>
<accession>A0A5C3NKD5</accession>
<dbReference type="STRING" id="1314778.A0A5C3NKD5"/>
<reference evidence="1 2" key="1">
    <citation type="journal article" date="2019" name="Nat. Ecol. Evol.">
        <title>Megaphylogeny resolves global patterns of mushroom evolution.</title>
        <authorList>
            <person name="Varga T."/>
            <person name="Krizsan K."/>
            <person name="Foldi C."/>
            <person name="Dima B."/>
            <person name="Sanchez-Garcia M."/>
            <person name="Sanchez-Ramirez S."/>
            <person name="Szollosi G.J."/>
            <person name="Szarkandi J.G."/>
            <person name="Papp V."/>
            <person name="Albert L."/>
            <person name="Andreopoulos W."/>
            <person name="Angelini C."/>
            <person name="Antonin V."/>
            <person name="Barry K.W."/>
            <person name="Bougher N.L."/>
            <person name="Buchanan P."/>
            <person name="Buyck B."/>
            <person name="Bense V."/>
            <person name="Catcheside P."/>
            <person name="Chovatia M."/>
            <person name="Cooper J."/>
            <person name="Damon W."/>
            <person name="Desjardin D."/>
            <person name="Finy P."/>
            <person name="Geml J."/>
            <person name="Haridas S."/>
            <person name="Hughes K."/>
            <person name="Justo A."/>
            <person name="Karasinski D."/>
            <person name="Kautmanova I."/>
            <person name="Kiss B."/>
            <person name="Kocsube S."/>
            <person name="Kotiranta H."/>
            <person name="LaButti K.M."/>
            <person name="Lechner B.E."/>
            <person name="Liimatainen K."/>
            <person name="Lipzen A."/>
            <person name="Lukacs Z."/>
            <person name="Mihaltcheva S."/>
            <person name="Morgado L.N."/>
            <person name="Niskanen T."/>
            <person name="Noordeloos M.E."/>
            <person name="Ohm R.A."/>
            <person name="Ortiz-Santana B."/>
            <person name="Ovrebo C."/>
            <person name="Racz N."/>
            <person name="Riley R."/>
            <person name="Savchenko A."/>
            <person name="Shiryaev A."/>
            <person name="Soop K."/>
            <person name="Spirin V."/>
            <person name="Szebenyi C."/>
            <person name="Tomsovsky M."/>
            <person name="Tulloss R.E."/>
            <person name="Uehling J."/>
            <person name="Grigoriev I.V."/>
            <person name="Vagvolgyi C."/>
            <person name="Papp T."/>
            <person name="Martin F.M."/>
            <person name="Miettinen O."/>
            <person name="Hibbett D.S."/>
            <person name="Nagy L.G."/>
        </authorList>
    </citation>
    <scope>NUCLEOTIDE SEQUENCE [LARGE SCALE GENOMIC DNA]</scope>
    <source>
        <strain evidence="1 2">HHB13444</strain>
    </source>
</reference>
<proteinExistence type="predicted"/>
<feature type="non-terminal residue" evidence="1">
    <location>
        <position position="1"/>
    </location>
</feature>
<dbReference type="AlphaFoldDB" id="A0A5C3NKD5"/>
<organism evidence="1 2">
    <name type="scientific">Polyporus arcularius HHB13444</name>
    <dbReference type="NCBI Taxonomy" id="1314778"/>
    <lineage>
        <taxon>Eukaryota</taxon>
        <taxon>Fungi</taxon>
        <taxon>Dikarya</taxon>
        <taxon>Basidiomycota</taxon>
        <taxon>Agaricomycotina</taxon>
        <taxon>Agaricomycetes</taxon>
        <taxon>Polyporales</taxon>
        <taxon>Polyporaceae</taxon>
        <taxon>Polyporus</taxon>
    </lineage>
</organism>
<dbReference type="EMBL" id="ML213327">
    <property type="protein sequence ID" value="TFK77664.1"/>
    <property type="molecule type" value="Genomic_DNA"/>
</dbReference>
<dbReference type="Proteomes" id="UP000308197">
    <property type="component" value="Unassembled WGS sequence"/>
</dbReference>
<name>A0A5C3NKD5_9APHY</name>
<dbReference type="SUPFAM" id="SSF56112">
    <property type="entry name" value="Protein kinase-like (PK-like)"/>
    <property type="match status" value="1"/>
</dbReference>
<dbReference type="InParanoid" id="A0A5C3NKD5"/>
<gene>
    <name evidence="1" type="ORF">K466DRAFT_508246</name>
</gene>
<dbReference type="InterPro" id="IPR011009">
    <property type="entry name" value="Kinase-like_dom_sf"/>
</dbReference>